<proteinExistence type="inferred from homology"/>
<dbReference type="GO" id="GO:0005829">
    <property type="term" value="C:cytosol"/>
    <property type="evidence" value="ECO:0007669"/>
    <property type="project" value="TreeGrafter"/>
</dbReference>
<dbReference type="NCBIfam" id="TIGR01951">
    <property type="entry name" value="nusB"/>
    <property type="match status" value="1"/>
</dbReference>
<dbReference type="GO" id="GO:0031564">
    <property type="term" value="P:transcription antitermination"/>
    <property type="evidence" value="ECO:0007669"/>
    <property type="project" value="UniProtKB-KW"/>
</dbReference>
<evidence type="ECO:0000313" key="9">
    <source>
        <dbReference type="EMBL" id="VFK41271.1"/>
    </source>
</evidence>
<evidence type="ECO:0000259" key="8">
    <source>
        <dbReference type="Pfam" id="PF01029"/>
    </source>
</evidence>
<dbReference type="SUPFAM" id="SSF48013">
    <property type="entry name" value="NusB-like"/>
    <property type="match status" value="1"/>
</dbReference>
<accession>A0A450YIC9</accession>
<organism evidence="9">
    <name type="scientific">Candidatus Kentrum sp. SD</name>
    <dbReference type="NCBI Taxonomy" id="2126332"/>
    <lineage>
        <taxon>Bacteria</taxon>
        <taxon>Pseudomonadati</taxon>
        <taxon>Pseudomonadota</taxon>
        <taxon>Gammaproteobacteria</taxon>
        <taxon>Candidatus Kentrum</taxon>
    </lineage>
</organism>
<dbReference type="InterPro" id="IPR006027">
    <property type="entry name" value="NusB_RsmB_TIM44"/>
</dbReference>
<dbReference type="HAMAP" id="MF_00073">
    <property type="entry name" value="NusB"/>
    <property type="match status" value="1"/>
</dbReference>
<gene>
    <name evidence="6" type="primary">nusB</name>
    <name evidence="10" type="ORF">BECKSD772D_GA0070982_100385</name>
    <name evidence="9" type="ORF">BECKSD772F_GA0070984_10892</name>
</gene>
<comment type="function">
    <text evidence="6">Involved in transcription antitermination. Required for transcription of ribosomal RNA (rRNA) genes. Binds specifically to the boxA antiterminator sequence of the ribosomal RNA (rrn) operons.</text>
</comment>
<dbReference type="AlphaFoldDB" id="A0A450YIC9"/>
<dbReference type="Gene3D" id="1.10.940.10">
    <property type="entry name" value="NusB-like"/>
    <property type="match status" value="1"/>
</dbReference>
<evidence type="ECO:0000256" key="5">
    <source>
        <dbReference type="ARBA" id="ARBA00023163"/>
    </source>
</evidence>
<dbReference type="GO" id="GO:0003723">
    <property type="term" value="F:RNA binding"/>
    <property type="evidence" value="ECO:0007669"/>
    <property type="project" value="UniProtKB-UniRule"/>
</dbReference>
<dbReference type="PANTHER" id="PTHR11078:SF3">
    <property type="entry name" value="ANTITERMINATION NUSB DOMAIN-CONTAINING PROTEIN"/>
    <property type="match status" value="1"/>
</dbReference>
<dbReference type="EMBL" id="CAADHB010000003">
    <property type="protein sequence ID" value="VFK77926.1"/>
    <property type="molecule type" value="Genomic_DNA"/>
</dbReference>
<dbReference type="EMBL" id="CAADFR010000089">
    <property type="protein sequence ID" value="VFK41271.1"/>
    <property type="molecule type" value="Genomic_DNA"/>
</dbReference>
<sequence>MPSGGWLIGIPLNTLIFYFGFRLRRIRTITPMAKSPRGKRTETRRATLQALYQWQITKQDPKDIKFPEAWEFLPMDGNYFRELLREIPNCIAQLDTQLAPILDRPMNQINPVERAILWIGAYELIFRPDIPRRVAINEAVELAKTFGAEQSHKYINGVLDKMAINESIPHRT</sequence>
<evidence type="ECO:0000256" key="2">
    <source>
        <dbReference type="ARBA" id="ARBA00022814"/>
    </source>
</evidence>
<evidence type="ECO:0000256" key="1">
    <source>
        <dbReference type="ARBA" id="ARBA00005952"/>
    </source>
</evidence>
<feature type="transmembrane region" description="Helical" evidence="7">
    <location>
        <begin position="6"/>
        <end position="23"/>
    </location>
</feature>
<evidence type="ECO:0000256" key="7">
    <source>
        <dbReference type="SAM" id="Phobius"/>
    </source>
</evidence>
<keyword evidence="7" id="KW-1133">Transmembrane helix</keyword>
<keyword evidence="7" id="KW-0472">Membrane</keyword>
<evidence type="ECO:0000256" key="4">
    <source>
        <dbReference type="ARBA" id="ARBA00023015"/>
    </source>
</evidence>
<name>A0A450YIC9_9GAMM</name>
<dbReference type="InterPro" id="IPR035926">
    <property type="entry name" value="NusB-like_sf"/>
</dbReference>
<evidence type="ECO:0000256" key="6">
    <source>
        <dbReference type="HAMAP-Rule" id="MF_00073"/>
    </source>
</evidence>
<dbReference type="InterPro" id="IPR011605">
    <property type="entry name" value="NusB_fam"/>
</dbReference>
<comment type="similarity">
    <text evidence="1 6">Belongs to the NusB family.</text>
</comment>
<dbReference type="PANTHER" id="PTHR11078">
    <property type="entry name" value="N UTILIZATION SUBSTANCE PROTEIN B-RELATED"/>
    <property type="match status" value="1"/>
</dbReference>
<keyword evidence="5 6" id="KW-0804">Transcription</keyword>
<keyword evidence="7" id="KW-0812">Transmembrane</keyword>
<evidence type="ECO:0000313" key="10">
    <source>
        <dbReference type="EMBL" id="VFK77926.1"/>
    </source>
</evidence>
<protein>
    <recommendedName>
        <fullName evidence="6">Transcription antitermination protein NusB</fullName>
    </recommendedName>
    <alternativeName>
        <fullName evidence="6">Antitermination factor NusB</fullName>
    </alternativeName>
</protein>
<dbReference type="GO" id="GO:0006353">
    <property type="term" value="P:DNA-templated transcription termination"/>
    <property type="evidence" value="ECO:0007669"/>
    <property type="project" value="UniProtKB-UniRule"/>
</dbReference>
<keyword evidence="2 6" id="KW-0889">Transcription antitermination</keyword>
<dbReference type="Pfam" id="PF01029">
    <property type="entry name" value="NusB"/>
    <property type="match status" value="1"/>
</dbReference>
<keyword evidence="4 6" id="KW-0805">Transcription regulation</keyword>
<keyword evidence="3 6" id="KW-0694">RNA-binding</keyword>
<feature type="domain" description="NusB/RsmB/TIM44" evidence="8">
    <location>
        <begin position="42"/>
        <end position="163"/>
    </location>
</feature>
<reference evidence="9" key="1">
    <citation type="submission" date="2019-02" db="EMBL/GenBank/DDBJ databases">
        <authorList>
            <person name="Gruber-Vodicka R. H."/>
            <person name="Seah K. B. B."/>
        </authorList>
    </citation>
    <scope>NUCLEOTIDE SEQUENCE</scope>
    <source>
        <strain evidence="10">BECK_S127</strain>
        <strain evidence="9">BECK_S1321</strain>
    </source>
</reference>
<evidence type="ECO:0000256" key="3">
    <source>
        <dbReference type="ARBA" id="ARBA00022884"/>
    </source>
</evidence>